<dbReference type="EMBL" id="JAUSQU010000001">
    <property type="protein sequence ID" value="MDP9847563.1"/>
    <property type="molecule type" value="Genomic_DNA"/>
</dbReference>
<protein>
    <recommendedName>
        <fullName evidence="3">HD domain-containing protein</fullName>
    </recommendedName>
</protein>
<gene>
    <name evidence="1" type="ORF">J2853_006774</name>
</gene>
<organism evidence="1 2">
    <name type="scientific">Streptosporangium lutulentum</name>
    <dbReference type="NCBI Taxonomy" id="1461250"/>
    <lineage>
        <taxon>Bacteria</taxon>
        <taxon>Bacillati</taxon>
        <taxon>Actinomycetota</taxon>
        <taxon>Actinomycetes</taxon>
        <taxon>Streptosporangiales</taxon>
        <taxon>Streptosporangiaceae</taxon>
        <taxon>Streptosporangium</taxon>
    </lineage>
</organism>
<dbReference type="RefSeq" id="WP_307564639.1">
    <property type="nucleotide sequence ID" value="NZ_JAUSQU010000001.1"/>
</dbReference>
<comment type="caution">
    <text evidence="1">The sequence shown here is derived from an EMBL/GenBank/DDBJ whole genome shotgun (WGS) entry which is preliminary data.</text>
</comment>
<dbReference type="Proteomes" id="UP001225356">
    <property type="component" value="Unassembled WGS sequence"/>
</dbReference>
<sequence length="67" mass="7432">MAVREGTGQHITVAARQAKDVPAVIRDWEKLDRARMLHDLGELGRLVDQALAKVKMRASACVSYGDR</sequence>
<name>A0ABT9QMT3_9ACTN</name>
<evidence type="ECO:0000313" key="2">
    <source>
        <dbReference type="Proteomes" id="UP001225356"/>
    </source>
</evidence>
<reference evidence="1 2" key="1">
    <citation type="submission" date="2023-07" db="EMBL/GenBank/DDBJ databases">
        <title>Sequencing the genomes of 1000 actinobacteria strains.</title>
        <authorList>
            <person name="Klenk H.-P."/>
        </authorList>
    </citation>
    <scope>NUCLEOTIDE SEQUENCE [LARGE SCALE GENOMIC DNA]</scope>
    <source>
        <strain evidence="1 2">DSM 46740</strain>
    </source>
</reference>
<proteinExistence type="predicted"/>
<keyword evidence="2" id="KW-1185">Reference proteome</keyword>
<evidence type="ECO:0008006" key="3">
    <source>
        <dbReference type="Google" id="ProtNLM"/>
    </source>
</evidence>
<accession>A0ABT9QMT3</accession>
<evidence type="ECO:0000313" key="1">
    <source>
        <dbReference type="EMBL" id="MDP9847563.1"/>
    </source>
</evidence>